<reference evidence="1" key="2">
    <citation type="submission" date="2020-09" db="EMBL/GenBank/DDBJ databases">
        <authorList>
            <person name="Sun Q."/>
            <person name="Zhou Y."/>
        </authorList>
    </citation>
    <scope>NUCLEOTIDE SEQUENCE</scope>
    <source>
        <strain evidence="1">CGMCC 1.12987</strain>
    </source>
</reference>
<dbReference type="AlphaFoldDB" id="A0A917CMW6"/>
<accession>A0A917CMW6</accession>
<dbReference type="Proteomes" id="UP000644756">
    <property type="component" value="Unassembled WGS sequence"/>
</dbReference>
<proteinExistence type="predicted"/>
<evidence type="ECO:0000313" key="2">
    <source>
        <dbReference type="Proteomes" id="UP000644756"/>
    </source>
</evidence>
<gene>
    <name evidence="1" type="ORF">GCM10010916_05980</name>
</gene>
<dbReference type="RefSeq" id="WP_188528896.1">
    <property type="nucleotide sequence ID" value="NZ_BMGR01000002.1"/>
</dbReference>
<reference evidence="1" key="1">
    <citation type="journal article" date="2014" name="Int. J. Syst. Evol. Microbiol.">
        <title>Complete genome sequence of Corynebacterium casei LMG S-19264T (=DSM 44701T), isolated from a smear-ripened cheese.</title>
        <authorList>
            <consortium name="US DOE Joint Genome Institute (JGI-PGF)"/>
            <person name="Walter F."/>
            <person name="Albersmeier A."/>
            <person name="Kalinowski J."/>
            <person name="Ruckert C."/>
        </authorList>
    </citation>
    <scope>NUCLEOTIDE SEQUENCE</scope>
    <source>
        <strain evidence="1">CGMCC 1.12987</strain>
    </source>
</reference>
<evidence type="ECO:0000313" key="1">
    <source>
        <dbReference type="EMBL" id="GGF91483.1"/>
    </source>
</evidence>
<sequence length="196" mass="22330">MKIYMLNEVWEYENSQEQIDFIVDRIQTFLNQSRVIIEQILIDGEELDGNFTDFLAGHIDGVNKVDIKVVKESEWLTQMLESSTHYISRALPELTKLSDQLYTGLDVNVWSSINDFTEGLQHITILVQSLSGYMLSDGNAGGSEAFLSQLNGNLGQFMNAALDKDHTLMADLLNYEIKPQLEQLLHQLNQIMISEE</sequence>
<organism evidence="1 2">
    <name type="scientific">Paenibacillus abyssi</name>
    <dbReference type="NCBI Taxonomy" id="1340531"/>
    <lineage>
        <taxon>Bacteria</taxon>
        <taxon>Bacillati</taxon>
        <taxon>Bacillota</taxon>
        <taxon>Bacilli</taxon>
        <taxon>Bacillales</taxon>
        <taxon>Paenibacillaceae</taxon>
        <taxon>Paenibacillus</taxon>
    </lineage>
</organism>
<keyword evidence="2" id="KW-1185">Reference proteome</keyword>
<protein>
    <submittedName>
        <fullName evidence="1">Uncharacterized protein</fullName>
    </submittedName>
</protein>
<name>A0A917CMW6_9BACL</name>
<comment type="caution">
    <text evidence="1">The sequence shown here is derived from an EMBL/GenBank/DDBJ whole genome shotgun (WGS) entry which is preliminary data.</text>
</comment>
<dbReference type="EMBL" id="BMGR01000002">
    <property type="protein sequence ID" value="GGF91483.1"/>
    <property type="molecule type" value="Genomic_DNA"/>
</dbReference>